<sequence>MYRTQNLRVDVDKYRKESYLYGDCEDDRGRVHRSSLRLDDCIGDRNGRFQWGGHDFTKDADDVTFNPSEGASRVPVLRADFHGIQGDINLAERINNENGELQFHCHEIDKSEVPDYPEDVPTRGSAFKADPKVMTRTSLYENLSVHRQNLGWVDRHLSGTVNVVRGSWEWGREVGTFSLTIKLRNIYSGYRGSKNDNNNFNLYDRHGQIAFHISFRRHDQTIRFNSYSRGTGWGPEGWINFSQQLKDEKPIDMLIQRRGEGSSWIVDIGDGPYLVDVYPCDLPNSLTYRSSNNNDSMFGQNVGAEIEFWEEE</sequence>
<feature type="domain" description="Cyanovirin-N" evidence="1">
    <location>
        <begin position="7"/>
        <end position="103"/>
    </location>
</feature>
<dbReference type="Proteomes" id="UP000053095">
    <property type="component" value="Unassembled WGS sequence"/>
</dbReference>
<dbReference type="Pfam" id="PF08881">
    <property type="entry name" value="CVNH"/>
    <property type="match status" value="1"/>
</dbReference>
<dbReference type="AlphaFoldDB" id="A0A6V8HKM7"/>
<comment type="caution">
    <text evidence="2">The sequence shown here is derived from an EMBL/GenBank/DDBJ whole genome shotgun (WGS) entry which is preliminary data.</text>
</comment>
<proteinExistence type="predicted"/>
<dbReference type="InterPro" id="IPR013320">
    <property type="entry name" value="ConA-like_dom_sf"/>
</dbReference>
<dbReference type="InterPro" id="IPR036673">
    <property type="entry name" value="Cyanovirin-N_sf"/>
</dbReference>
<keyword evidence="3" id="KW-1185">Reference proteome</keyword>
<evidence type="ECO:0000259" key="1">
    <source>
        <dbReference type="SMART" id="SM01111"/>
    </source>
</evidence>
<evidence type="ECO:0000313" key="2">
    <source>
        <dbReference type="EMBL" id="GAM38934.1"/>
    </source>
</evidence>
<dbReference type="Gene3D" id="2.30.60.10">
    <property type="entry name" value="Cyanovirin-N"/>
    <property type="match status" value="1"/>
</dbReference>
<dbReference type="PANTHER" id="PTHR42076">
    <property type="entry name" value="CYANOVIRIN-N HOMOLOG"/>
    <property type="match status" value="1"/>
</dbReference>
<dbReference type="PANTHER" id="PTHR42076:SF1">
    <property type="entry name" value="CYANOVIRIN-N DOMAIN-CONTAINING PROTEIN"/>
    <property type="match status" value="1"/>
</dbReference>
<name>A0A6V8HKM7_TALPI</name>
<accession>A0A6V8HKM7</accession>
<dbReference type="EMBL" id="DF933830">
    <property type="protein sequence ID" value="GAM38934.1"/>
    <property type="molecule type" value="Genomic_DNA"/>
</dbReference>
<dbReference type="SUPFAM" id="SSF49899">
    <property type="entry name" value="Concanavalin A-like lectins/glucanases"/>
    <property type="match status" value="1"/>
</dbReference>
<evidence type="ECO:0000313" key="3">
    <source>
        <dbReference type="Proteomes" id="UP000053095"/>
    </source>
</evidence>
<organism evidence="2 3">
    <name type="scientific">Talaromyces pinophilus</name>
    <name type="common">Penicillium pinophilum</name>
    <dbReference type="NCBI Taxonomy" id="128442"/>
    <lineage>
        <taxon>Eukaryota</taxon>
        <taxon>Fungi</taxon>
        <taxon>Dikarya</taxon>
        <taxon>Ascomycota</taxon>
        <taxon>Pezizomycotina</taxon>
        <taxon>Eurotiomycetes</taxon>
        <taxon>Eurotiomycetidae</taxon>
        <taxon>Eurotiales</taxon>
        <taxon>Trichocomaceae</taxon>
        <taxon>Talaromyces</taxon>
        <taxon>Talaromyces sect. Talaromyces</taxon>
    </lineage>
</organism>
<gene>
    <name evidence="2" type="ORF">TCE0_034r10071</name>
</gene>
<protein>
    <recommendedName>
        <fullName evidence="1">Cyanovirin-N domain-containing protein</fullName>
    </recommendedName>
</protein>
<dbReference type="SUPFAM" id="SSF51322">
    <property type="entry name" value="Cyanovirin-N"/>
    <property type="match status" value="1"/>
</dbReference>
<reference evidence="3" key="1">
    <citation type="journal article" date="2015" name="Genome Announc.">
        <title>Draft genome sequence of Talaromyces cellulolyticus strain Y-94, a source of lignocellulosic biomass-degrading enzymes.</title>
        <authorList>
            <person name="Fujii T."/>
            <person name="Koike H."/>
            <person name="Sawayama S."/>
            <person name="Yano S."/>
            <person name="Inoue H."/>
        </authorList>
    </citation>
    <scope>NUCLEOTIDE SEQUENCE [LARGE SCALE GENOMIC DNA]</scope>
    <source>
        <strain evidence="3">Y-94</strain>
    </source>
</reference>
<dbReference type="SMART" id="SM01111">
    <property type="entry name" value="CVNH"/>
    <property type="match status" value="1"/>
</dbReference>
<dbReference type="Gene3D" id="2.60.120.200">
    <property type="match status" value="1"/>
</dbReference>
<dbReference type="InterPro" id="IPR011058">
    <property type="entry name" value="Cyanovirin-N"/>
</dbReference>